<protein>
    <submittedName>
        <fullName evidence="2">Putative scaffolding protein</fullName>
    </submittedName>
</protein>
<evidence type="ECO:0000313" key="2">
    <source>
        <dbReference type="EMBL" id="QDH46499.1"/>
    </source>
</evidence>
<feature type="compositionally biased region" description="Basic and acidic residues" evidence="1">
    <location>
        <begin position="36"/>
        <end position="52"/>
    </location>
</feature>
<accession>A0A513ZZQ3</accession>
<dbReference type="EMBL" id="MK838112">
    <property type="protein sequence ID" value="QDH46499.1"/>
    <property type="molecule type" value="Genomic_DNA"/>
</dbReference>
<keyword evidence="3" id="KW-1185">Reference proteome</keyword>
<feature type="region of interest" description="Disordered" evidence="1">
    <location>
        <begin position="26"/>
        <end position="117"/>
    </location>
</feature>
<evidence type="ECO:0000256" key="1">
    <source>
        <dbReference type="SAM" id="MobiDB-lite"/>
    </source>
</evidence>
<organism evidence="2 3">
    <name type="scientific">Aeromonas phage LAh_6</name>
    <dbReference type="NCBI Taxonomy" id="2591030"/>
    <lineage>
        <taxon>Viruses</taxon>
        <taxon>Duplodnaviria</taxon>
        <taxon>Heunggongvirae</taxon>
        <taxon>Uroviricota</taxon>
        <taxon>Caudoviricetes</taxon>
        <taxon>Grimontviridae</taxon>
        <taxon>Lahexavirus</taxon>
        <taxon>Lahexavirus LAh6</taxon>
    </lineage>
</organism>
<reference evidence="2 3" key="1">
    <citation type="submission" date="2019-04" db="EMBL/GenBank/DDBJ databases">
        <title>Novel bacteriophages capable of disrupting biofilms from clinical strains of Aeromonas hydrophila with intrinsic antibiotic resistance.</title>
        <authorList>
            <person name="Kabwe M."/>
            <person name="Brown T.L."/>
            <person name="Speirs L."/>
            <person name="Ku H."/>
            <person name="Leach M."/>
            <person name="Chan H.T."/>
            <person name="Petrovski S."/>
            <person name="Lock P."/>
            <person name="Tucci J."/>
        </authorList>
    </citation>
    <scope>NUCLEOTIDE SEQUENCE [LARGE SCALE GENOMIC DNA]</scope>
</reference>
<dbReference type="Proteomes" id="UP000319466">
    <property type="component" value="Segment"/>
</dbReference>
<feature type="compositionally biased region" description="Acidic residues" evidence="1">
    <location>
        <begin position="71"/>
        <end position="117"/>
    </location>
</feature>
<proteinExistence type="predicted"/>
<name>A0A513ZZQ3_9CAUD</name>
<gene>
    <name evidence="2" type="ORF">LAh6_9</name>
</gene>
<sequence>MNMDTNEVVVADEMVLDMKNVDFFSLDDDNISVVDKSTKPEAAKPEPTKEVEADNVEDENHEVESEFDFDKIDDEDSSDDTDGDDKDSDDNDDTDSDDSSDDDSDDDSEEETVDYEAYEVTLPGGETVSLAEAIKGYKDAEALSSERKEFEDARVAFETQSKEIADFLELAKLEADRVIEDYDGFDWAGLAKSDPAAYVDNKEFLEKYQVRQREIQDAMKVIQDKKRADEEALVQTKARECSAVLARDIPGWSQDLYVELMHYAVDNGANPEEIQNCVDPVVFKALFKAKQFDSTKTSITAKIKKAVKSPTKVVKADAKEQETSTPPQKIQLIKKLEKGSFGTKDVDSMFNFLED</sequence>
<evidence type="ECO:0000313" key="3">
    <source>
        <dbReference type="Proteomes" id="UP000319466"/>
    </source>
</evidence>